<feature type="transmembrane region" description="Helical" evidence="3">
    <location>
        <begin position="274"/>
        <end position="299"/>
    </location>
</feature>
<feature type="domain" description="Glycosyltransferase 2-like" evidence="4">
    <location>
        <begin position="18"/>
        <end position="179"/>
    </location>
</feature>
<feature type="region of interest" description="Disordered" evidence="2">
    <location>
        <begin position="323"/>
        <end position="342"/>
    </location>
</feature>
<organism evidence="5 6">
    <name type="scientific">Streptomyces cuspidosporus</name>
    <dbReference type="NCBI Taxonomy" id="66882"/>
    <lineage>
        <taxon>Bacteria</taxon>
        <taxon>Bacillati</taxon>
        <taxon>Actinomycetota</taxon>
        <taxon>Actinomycetes</taxon>
        <taxon>Kitasatosporales</taxon>
        <taxon>Streptomycetaceae</taxon>
        <taxon>Streptomyces</taxon>
    </lineage>
</organism>
<dbReference type="Gene3D" id="3.90.550.10">
    <property type="entry name" value="Spore Coat Polysaccharide Biosynthesis Protein SpsA, Chain A"/>
    <property type="match status" value="1"/>
</dbReference>
<evidence type="ECO:0000256" key="2">
    <source>
        <dbReference type="SAM" id="MobiDB-lite"/>
    </source>
</evidence>
<evidence type="ECO:0000313" key="6">
    <source>
        <dbReference type="Proteomes" id="UP001500253"/>
    </source>
</evidence>
<dbReference type="Pfam" id="PF00535">
    <property type="entry name" value="Glycos_transf_2"/>
    <property type="match status" value="1"/>
</dbReference>
<dbReference type="InterPro" id="IPR050256">
    <property type="entry name" value="Glycosyltransferase_2"/>
</dbReference>
<dbReference type="PANTHER" id="PTHR48090">
    <property type="entry name" value="UNDECAPRENYL-PHOSPHATE 4-DEOXY-4-FORMAMIDO-L-ARABINOSE TRANSFERASE-RELATED"/>
    <property type="match status" value="1"/>
</dbReference>
<accession>A0ABP5TAB9</accession>
<gene>
    <name evidence="5" type="ORF">GCM10010246_39870</name>
</gene>
<keyword evidence="3" id="KW-0812">Transmembrane</keyword>
<evidence type="ECO:0000313" key="5">
    <source>
        <dbReference type="EMBL" id="GAA2348425.1"/>
    </source>
</evidence>
<dbReference type="Proteomes" id="UP001500253">
    <property type="component" value="Unassembled WGS sequence"/>
</dbReference>
<protein>
    <submittedName>
        <fullName evidence="5">Glycosyltransferase family 2 protein</fullName>
    </submittedName>
</protein>
<dbReference type="CDD" id="cd04187">
    <property type="entry name" value="DPM1_like_bac"/>
    <property type="match status" value="1"/>
</dbReference>
<dbReference type="InterPro" id="IPR029044">
    <property type="entry name" value="Nucleotide-diphossugar_trans"/>
</dbReference>
<name>A0ABP5TAB9_9ACTN</name>
<evidence type="ECO:0000256" key="3">
    <source>
        <dbReference type="SAM" id="Phobius"/>
    </source>
</evidence>
<dbReference type="SUPFAM" id="SSF53448">
    <property type="entry name" value="Nucleotide-diphospho-sugar transferases"/>
    <property type="match status" value="1"/>
</dbReference>
<feature type="compositionally biased region" description="Basic and acidic residues" evidence="2">
    <location>
        <begin position="325"/>
        <end position="342"/>
    </location>
</feature>
<keyword evidence="6" id="KW-1185">Reference proteome</keyword>
<reference evidence="6" key="1">
    <citation type="journal article" date="2019" name="Int. J. Syst. Evol. Microbiol.">
        <title>The Global Catalogue of Microorganisms (GCM) 10K type strain sequencing project: providing services to taxonomists for standard genome sequencing and annotation.</title>
        <authorList>
            <consortium name="The Broad Institute Genomics Platform"/>
            <consortium name="The Broad Institute Genome Sequencing Center for Infectious Disease"/>
            <person name="Wu L."/>
            <person name="Ma J."/>
        </authorList>
    </citation>
    <scope>NUCLEOTIDE SEQUENCE [LARGE SCALE GENOMIC DNA]</scope>
    <source>
        <strain evidence="6">JCM 4316</strain>
    </source>
</reference>
<keyword evidence="3" id="KW-0472">Membrane</keyword>
<sequence length="342" mass="38283">MPTTDARESAPGETMLISVVVPCYNEESVIGRFHEHLTRELAVIDHDFEFLYVDDGSKDRTLSLLKQLAESEPRARYVSFSRNFGKEAAMLAGLRYASGDAVVIMDADLQHPPELVKRMVELHAQGHDQVIAKRTRDGDRVTRVLTARAYYRLINRFVDVELVDGVGDFRLLSRRAVDAVLELTEYNRFSKGLFAWVGFPSVTFEYENAAREEGRSKWTFGQLLNYGADGLISFNNKPLRAAVYLGLLLVSVAALYAMWIVGSAAVNGIDTPGYVTLLVVITALAGVQMVMVGVIGEYIGRVYYEVKRRPHFLVQSTNAVPAAAPRDRMGDPMRDRMKDLVR</sequence>
<evidence type="ECO:0000259" key="4">
    <source>
        <dbReference type="Pfam" id="PF00535"/>
    </source>
</evidence>
<dbReference type="InterPro" id="IPR001173">
    <property type="entry name" value="Glyco_trans_2-like"/>
</dbReference>
<feature type="transmembrane region" description="Helical" evidence="3">
    <location>
        <begin position="241"/>
        <end position="262"/>
    </location>
</feature>
<dbReference type="EMBL" id="BAAASD010000015">
    <property type="protein sequence ID" value="GAA2348425.1"/>
    <property type="molecule type" value="Genomic_DNA"/>
</dbReference>
<comment type="caution">
    <text evidence="5">The sequence shown here is derived from an EMBL/GenBank/DDBJ whole genome shotgun (WGS) entry which is preliminary data.</text>
</comment>
<proteinExistence type="inferred from homology"/>
<evidence type="ECO:0000256" key="1">
    <source>
        <dbReference type="ARBA" id="ARBA00006739"/>
    </source>
</evidence>
<comment type="similarity">
    <text evidence="1">Belongs to the glycosyltransferase 2 family.</text>
</comment>
<keyword evidence="3" id="KW-1133">Transmembrane helix</keyword>
<dbReference type="PANTHER" id="PTHR48090:SF8">
    <property type="entry name" value="GLYCOSYLTRANSFERASE CSBB-RELATED"/>
    <property type="match status" value="1"/>
</dbReference>